<dbReference type="Pfam" id="PF25183">
    <property type="entry name" value="OMP_b-brl_4"/>
    <property type="match status" value="1"/>
</dbReference>
<proteinExistence type="predicted"/>
<dbReference type="Pfam" id="PF13620">
    <property type="entry name" value="CarboxypepD_reg"/>
    <property type="match status" value="1"/>
</dbReference>
<keyword evidence="5 7" id="KW-0472">Membrane</keyword>
<dbReference type="PANTHER" id="PTHR30069:SF46">
    <property type="entry name" value="OAR PROTEIN"/>
    <property type="match status" value="1"/>
</dbReference>
<dbReference type="GO" id="GO:0015344">
    <property type="term" value="F:siderophore uptake transmembrane transporter activity"/>
    <property type="evidence" value="ECO:0007669"/>
    <property type="project" value="TreeGrafter"/>
</dbReference>
<dbReference type="Gene3D" id="2.60.40.1120">
    <property type="entry name" value="Carboxypeptidase-like, regulatory domain"/>
    <property type="match status" value="1"/>
</dbReference>
<feature type="transmembrane region" description="Helical" evidence="7">
    <location>
        <begin position="21"/>
        <end position="43"/>
    </location>
</feature>
<dbReference type="SUPFAM" id="SSF56935">
    <property type="entry name" value="Porins"/>
    <property type="match status" value="1"/>
</dbReference>
<comment type="subcellular location">
    <subcellularLocation>
        <location evidence="1">Cell outer membrane</location>
        <topology evidence="1">Multi-pass membrane protein</topology>
    </subcellularLocation>
</comment>
<evidence type="ECO:0000256" key="4">
    <source>
        <dbReference type="ARBA" id="ARBA00022692"/>
    </source>
</evidence>
<evidence type="ECO:0000256" key="3">
    <source>
        <dbReference type="ARBA" id="ARBA00022452"/>
    </source>
</evidence>
<dbReference type="EMBL" id="OMOD01000141">
    <property type="protein sequence ID" value="SPF42817.1"/>
    <property type="molecule type" value="Genomic_DNA"/>
</dbReference>
<dbReference type="InterPro" id="IPR057601">
    <property type="entry name" value="Oar-like_b-barrel"/>
</dbReference>
<evidence type="ECO:0000259" key="8">
    <source>
        <dbReference type="Pfam" id="PF25183"/>
    </source>
</evidence>
<organism evidence="9 10">
    <name type="scientific">Candidatus Sulfotelmatobacter kueseliae</name>
    <dbReference type="NCBI Taxonomy" id="2042962"/>
    <lineage>
        <taxon>Bacteria</taxon>
        <taxon>Pseudomonadati</taxon>
        <taxon>Acidobacteriota</taxon>
        <taxon>Terriglobia</taxon>
        <taxon>Terriglobales</taxon>
        <taxon>Candidatus Korobacteraceae</taxon>
        <taxon>Candidatus Sulfotelmatobacter</taxon>
    </lineage>
</organism>
<sequence>MTAITTSNVVSRDRSWQRASILPVDGGFILSALMAVVLLVAFATPAHAQLYAGSVTGVVKDSSGAMIAGATVTLVDEERGFSFTATTDASGRYLFRSVPPATYRLSVKMTGFKNESRGGIRVDVGQNVSADFVLQVGAGKETVNVSAEAPLLATQDATTGQVVDRKFINDLPLNGRDVWGLAFLAPGVTEVDASCIGCSANNFISNGTRNATADILMDGVTTTNYEQNSGIRVDTYTPSVDAVEEFNVQETNFSSEYGFSGATIVNMVTRSGTNDFHGGLYEFQRYYKTDANSWFNNQQGIPIPALRRSNFGGTVGGPIFKNKTFFFFDYEGVREDSQAGPVFYGVPSDAERAGNFGELCGGDGPNGPVPGASFDANGICSDPAGQLWDPYSGYINQTAGLVMRNVPIPFNDLGSYTSTVDANHPGNFVLAKNPSGAPYRLPTGPGNLIDPVAQKLMNYYPEPNVNVNNGNYNPYVNRVDSGSVRSRSDQWDLKIDYRFNQKNLMSGKYSRNYSDSGSFNCFGNAADPCSSGPTTGGAHMFALNDTHTFSPKTLLTVSYGLSRGTYFYAGVPSTYKNISPVDALGEPQYMKDSGYNWFPAVSVGGNYASASYYAIGTNPWTYGKLGQETHHLIGTVSWIKGTHELKFGAEGRLHRLNYTQPNYAPGGTNYFDQTGTSNYQYPGCGSNCLPVGGDAMATFLIGAQPNSYGQYEIPNSVASQNFEAGGFVQDNWKTSDKLTLNLGLRYEVVMPRTERHNELNWLDPKAISPITLNGQNLLGGERFANSNDRYSYAPSYNNYQPRFGFAYKLFPKMVIRGGYGIYFSAWRGAVAGTSGVGQQGFDEVTNLVASFQGDGATPAARMSNPYPYGPLKPPGSSLGLMNDVGYFGYGPIRYISNKVPNEQSWSLGVQQQMPGNMVLDVSYIGKKGTHLYFANAGSLNHLGSWVESLPVQTSDPCTATLTVKCLIYNYVTNPFTDPTLSNASQLITDPTNPLLANLTVPEDQLMVPYPQFTYGFSGDEPPIANAFYSALQIRAEKRFSHGLEFLATYTLSKSMDDASLTSTNNIWLGSFASLQNPNNPSGEWSLSSFDIPQVLQFSYTYELPIGRGKWIGGGMNSVLNAFVGGWRTNGIWRFNSGRPINPALYSYNTLPTYGPMRPNIIGLPHRAGGKDSDWINQYFTSADGSAFFAQPNDYTLGNAPRAWGAVRNPGAENADLSVFKEFAMGGIREGMRLEFRFEAFNASNHPQFCGPDTGFGDQNFGKIFYTCNAPRQLQLALKLYW</sequence>
<keyword evidence="6" id="KW-0998">Cell outer membrane</keyword>
<dbReference type="PANTHER" id="PTHR30069">
    <property type="entry name" value="TONB-DEPENDENT OUTER MEMBRANE RECEPTOR"/>
    <property type="match status" value="1"/>
</dbReference>
<keyword evidence="4 7" id="KW-0812">Transmembrane</keyword>
<name>A0A2U3KTC3_9BACT</name>
<dbReference type="GO" id="GO:0009279">
    <property type="term" value="C:cell outer membrane"/>
    <property type="evidence" value="ECO:0007669"/>
    <property type="project" value="UniProtKB-SubCell"/>
</dbReference>
<keyword evidence="3" id="KW-1134">Transmembrane beta strand</keyword>
<dbReference type="InterPro" id="IPR036942">
    <property type="entry name" value="Beta-barrel_TonB_sf"/>
</dbReference>
<dbReference type="SUPFAM" id="SSF49452">
    <property type="entry name" value="Starch-binding domain-like"/>
    <property type="match status" value="1"/>
</dbReference>
<keyword evidence="2" id="KW-0813">Transport</keyword>
<evidence type="ECO:0000256" key="2">
    <source>
        <dbReference type="ARBA" id="ARBA00022448"/>
    </source>
</evidence>
<dbReference type="GO" id="GO:0030246">
    <property type="term" value="F:carbohydrate binding"/>
    <property type="evidence" value="ECO:0007669"/>
    <property type="project" value="InterPro"/>
</dbReference>
<reference evidence="10" key="1">
    <citation type="submission" date="2018-02" db="EMBL/GenBank/DDBJ databases">
        <authorList>
            <person name="Hausmann B."/>
        </authorList>
    </citation>
    <scope>NUCLEOTIDE SEQUENCE [LARGE SCALE GENOMIC DNA]</scope>
    <source>
        <strain evidence="10">Peat soil MAG SbA1</strain>
    </source>
</reference>
<protein>
    <recommendedName>
        <fullName evidence="8">TonB-dependent transporter Oar-like beta-barrel domain-containing protein</fullName>
    </recommendedName>
</protein>
<evidence type="ECO:0000313" key="9">
    <source>
        <dbReference type="EMBL" id="SPF42817.1"/>
    </source>
</evidence>
<keyword evidence="7" id="KW-1133">Transmembrane helix</keyword>
<dbReference type="InterPro" id="IPR039426">
    <property type="entry name" value="TonB-dep_rcpt-like"/>
</dbReference>
<evidence type="ECO:0000256" key="1">
    <source>
        <dbReference type="ARBA" id="ARBA00004571"/>
    </source>
</evidence>
<dbReference type="Gene3D" id="2.40.170.20">
    <property type="entry name" value="TonB-dependent receptor, beta-barrel domain"/>
    <property type="match status" value="1"/>
</dbReference>
<dbReference type="InterPro" id="IPR013784">
    <property type="entry name" value="Carb-bd-like_fold"/>
</dbReference>
<dbReference type="OrthoDB" id="97893at2"/>
<accession>A0A2U3KTC3</accession>
<evidence type="ECO:0000256" key="7">
    <source>
        <dbReference type="SAM" id="Phobius"/>
    </source>
</evidence>
<evidence type="ECO:0000313" key="10">
    <source>
        <dbReference type="Proteomes" id="UP000238701"/>
    </source>
</evidence>
<evidence type="ECO:0000256" key="5">
    <source>
        <dbReference type="ARBA" id="ARBA00023136"/>
    </source>
</evidence>
<gene>
    <name evidence="9" type="ORF">SBA1_470042</name>
</gene>
<evidence type="ECO:0000256" key="6">
    <source>
        <dbReference type="ARBA" id="ARBA00023237"/>
    </source>
</evidence>
<dbReference type="Proteomes" id="UP000238701">
    <property type="component" value="Unassembled WGS sequence"/>
</dbReference>
<dbReference type="GO" id="GO:0044718">
    <property type="term" value="P:siderophore transmembrane transport"/>
    <property type="evidence" value="ECO:0007669"/>
    <property type="project" value="TreeGrafter"/>
</dbReference>
<feature type="domain" description="TonB-dependent transporter Oar-like beta-barrel" evidence="8">
    <location>
        <begin position="268"/>
        <end position="1274"/>
    </location>
</feature>